<keyword evidence="7 9" id="KW-1133">Transmembrane helix</keyword>
<dbReference type="GO" id="GO:0006508">
    <property type="term" value="P:proteolysis"/>
    <property type="evidence" value="ECO:0007669"/>
    <property type="project" value="UniProtKB-KW"/>
</dbReference>
<dbReference type="EMBL" id="LZMS01000105">
    <property type="protein sequence ID" value="OBX59582.1"/>
    <property type="molecule type" value="Genomic_DNA"/>
</dbReference>
<evidence type="ECO:0000256" key="7">
    <source>
        <dbReference type="ARBA" id="ARBA00022989"/>
    </source>
</evidence>
<evidence type="ECO:0000256" key="11">
    <source>
        <dbReference type="RuleBase" id="RU004181"/>
    </source>
</evidence>
<feature type="transmembrane region" description="Helical" evidence="9">
    <location>
        <begin position="71"/>
        <end position="88"/>
    </location>
</feature>
<dbReference type="PRINTS" id="PR00781">
    <property type="entry name" value="LIPOSIGPTASE"/>
</dbReference>
<feature type="transmembrane region" description="Helical" evidence="9">
    <location>
        <begin position="134"/>
        <end position="160"/>
    </location>
</feature>
<dbReference type="GO" id="GO:0005886">
    <property type="term" value="C:plasma membrane"/>
    <property type="evidence" value="ECO:0007669"/>
    <property type="project" value="UniProtKB-SubCell"/>
</dbReference>
<dbReference type="UniPathway" id="UPA00665"/>
<sequence>MQPNANKATLYYLIGLVVLILDQATKIFFEKWLVVEGNSVSVIEPILNWTLAYNRGAAFSFLANQGGWQKWFFAVLGLLVSAFIMVYLRKIPKNAKILAWGLALVLGGAIGNVIDRFLYGHVIDFIHVHYANMWHYPVFNVADMAIMGGMGLVMVDMLFLENKRKNGVS</sequence>
<comment type="function">
    <text evidence="9 10">This protein specifically catalyzes the removal of signal peptides from prolipoproteins.</text>
</comment>
<evidence type="ECO:0000256" key="2">
    <source>
        <dbReference type="ARBA" id="ARBA00022475"/>
    </source>
</evidence>
<dbReference type="HAMAP" id="MF_00161">
    <property type="entry name" value="LspA"/>
    <property type="match status" value="1"/>
</dbReference>
<comment type="pathway">
    <text evidence="9">Protein modification; lipoprotein biosynthesis (signal peptide cleavage).</text>
</comment>
<dbReference type="PROSITE" id="PS00855">
    <property type="entry name" value="SPASE_II"/>
    <property type="match status" value="1"/>
</dbReference>
<evidence type="ECO:0000256" key="5">
    <source>
        <dbReference type="ARBA" id="ARBA00022750"/>
    </source>
</evidence>
<evidence type="ECO:0000256" key="6">
    <source>
        <dbReference type="ARBA" id="ARBA00022801"/>
    </source>
</evidence>
<keyword evidence="4 9" id="KW-0812">Transmembrane</keyword>
<feature type="transmembrane region" description="Helical" evidence="9">
    <location>
        <begin position="9"/>
        <end position="29"/>
    </location>
</feature>
<feature type="active site" evidence="9">
    <location>
        <position position="124"/>
    </location>
</feature>
<comment type="caution">
    <text evidence="12">The sequence shown here is derived from an EMBL/GenBank/DDBJ whole genome shotgun (WGS) entry which is preliminary data.</text>
</comment>
<keyword evidence="6 9" id="KW-0378">Hydrolase</keyword>
<dbReference type="Proteomes" id="UP000092607">
    <property type="component" value="Unassembled WGS sequence"/>
</dbReference>
<keyword evidence="3 9" id="KW-0645">Protease</keyword>
<keyword evidence="2 9" id="KW-1003">Cell membrane</keyword>
<gene>
    <name evidence="9" type="primary">lspA</name>
    <name evidence="12" type="ORF">A9309_01020</name>
</gene>
<dbReference type="EC" id="3.4.23.36" evidence="9"/>
<comment type="similarity">
    <text evidence="1 9 11">Belongs to the peptidase A8 family.</text>
</comment>
<evidence type="ECO:0000256" key="10">
    <source>
        <dbReference type="RuleBase" id="RU000594"/>
    </source>
</evidence>
<feature type="active site" evidence="9">
    <location>
        <position position="143"/>
    </location>
</feature>
<reference evidence="12 13" key="1">
    <citation type="submission" date="2016-06" db="EMBL/GenBank/DDBJ databases">
        <title>Draft genome of Moraxella lacunata CCUG 57757A.</title>
        <authorList>
            <person name="Salva-Serra F."/>
            <person name="Engstrom-Jakobsson H."/>
            <person name="Thorell K."/>
            <person name="Gonzales-Siles L."/>
            <person name="Karlsson R."/>
            <person name="Boulund F."/>
            <person name="Engstrand L."/>
            <person name="Kristiansson E."/>
            <person name="Moore E."/>
        </authorList>
    </citation>
    <scope>NUCLEOTIDE SEQUENCE [LARGE SCALE GENOMIC DNA]</scope>
    <source>
        <strain evidence="12 13">CCUG 57757A</strain>
    </source>
</reference>
<dbReference type="NCBIfam" id="TIGR00077">
    <property type="entry name" value="lspA"/>
    <property type="match status" value="1"/>
</dbReference>
<dbReference type="PANTHER" id="PTHR33695">
    <property type="entry name" value="LIPOPROTEIN SIGNAL PEPTIDASE"/>
    <property type="match status" value="1"/>
</dbReference>
<keyword evidence="8 9" id="KW-0472">Membrane</keyword>
<dbReference type="NCBIfam" id="NF011366">
    <property type="entry name" value="PRK14785.1"/>
    <property type="match status" value="1"/>
</dbReference>
<comment type="catalytic activity">
    <reaction evidence="9 10">
        <text>Release of signal peptides from bacterial membrane prolipoproteins. Hydrolyzes -Xaa-Yaa-Zaa-|-(S,diacylglyceryl)Cys-, in which Xaa is hydrophobic (preferably Leu), and Yaa (Ala or Ser) and Zaa (Gly or Ala) have small, neutral side chains.</text>
        <dbReference type="EC" id="3.4.23.36"/>
    </reaction>
</comment>
<accession>A0A1B8PVR7</accession>
<evidence type="ECO:0000256" key="1">
    <source>
        <dbReference type="ARBA" id="ARBA00006139"/>
    </source>
</evidence>
<dbReference type="GO" id="GO:0004190">
    <property type="term" value="F:aspartic-type endopeptidase activity"/>
    <property type="evidence" value="ECO:0007669"/>
    <property type="project" value="UniProtKB-UniRule"/>
</dbReference>
<proteinExistence type="inferred from homology"/>
<evidence type="ECO:0000256" key="3">
    <source>
        <dbReference type="ARBA" id="ARBA00022670"/>
    </source>
</evidence>
<dbReference type="InterPro" id="IPR001872">
    <property type="entry name" value="Peptidase_A8"/>
</dbReference>
<protein>
    <recommendedName>
        <fullName evidence="9">Lipoprotein signal peptidase</fullName>
        <ecNumber evidence="9">3.4.23.36</ecNumber>
    </recommendedName>
    <alternativeName>
        <fullName evidence="9">Prolipoprotein signal peptidase</fullName>
    </alternativeName>
    <alternativeName>
        <fullName evidence="9">Signal peptidase II</fullName>
        <shortName evidence="9">SPase II</shortName>
    </alternativeName>
</protein>
<evidence type="ECO:0000313" key="12">
    <source>
        <dbReference type="EMBL" id="OBX59582.1"/>
    </source>
</evidence>
<organism evidence="12 13">
    <name type="scientific">Moraxella lacunata</name>
    <dbReference type="NCBI Taxonomy" id="477"/>
    <lineage>
        <taxon>Bacteria</taxon>
        <taxon>Pseudomonadati</taxon>
        <taxon>Pseudomonadota</taxon>
        <taxon>Gammaproteobacteria</taxon>
        <taxon>Moraxellales</taxon>
        <taxon>Moraxellaceae</taxon>
        <taxon>Moraxella</taxon>
    </lineage>
</organism>
<feature type="transmembrane region" description="Helical" evidence="9">
    <location>
        <begin position="97"/>
        <end position="114"/>
    </location>
</feature>
<dbReference type="AlphaFoldDB" id="A0A1B8PVR7"/>
<dbReference type="Pfam" id="PF01252">
    <property type="entry name" value="Peptidase_A8"/>
    <property type="match status" value="1"/>
</dbReference>
<evidence type="ECO:0000313" key="13">
    <source>
        <dbReference type="Proteomes" id="UP000092607"/>
    </source>
</evidence>
<evidence type="ECO:0000256" key="9">
    <source>
        <dbReference type="HAMAP-Rule" id="MF_00161"/>
    </source>
</evidence>
<comment type="subcellular location">
    <subcellularLocation>
        <location evidence="9">Cell membrane</location>
        <topology evidence="9">Multi-pass membrane protein</topology>
    </subcellularLocation>
</comment>
<name>A0A1B8PVR7_MORLA</name>
<evidence type="ECO:0000256" key="8">
    <source>
        <dbReference type="ARBA" id="ARBA00023136"/>
    </source>
</evidence>
<keyword evidence="5 9" id="KW-0064">Aspartyl protease</keyword>
<evidence type="ECO:0000256" key="4">
    <source>
        <dbReference type="ARBA" id="ARBA00022692"/>
    </source>
</evidence>
<dbReference type="PANTHER" id="PTHR33695:SF1">
    <property type="entry name" value="LIPOPROTEIN SIGNAL PEPTIDASE"/>
    <property type="match status" value="1"/>
</dbReference>